<name>A0A1E1L4F0_9HELO</name>
<accession>A0A1E1L4F0</accession>
<dbReference type="AlphaFoldDB" id="A0A1E1L4F0"/>
<dbReference type="InterPro" id="IPR013830">
    <property type="entry name" value="SGNH_hydro"/>
</dbReference>
<dbReference type="PANTHER" id="PTHR30383">
    <property type="entry name" value="THIOESTERASE 1/PROTEASE 1/LYSOPHOSPHOLIPASE L1"/>
    <property type="match status" value="1"/>
</dbReference>
<dbReference type="InterPro" id="IPR051532">
    <property type="entry name" value="Ester_Hydrolysis_Enzymes"/>
</dbReference>
<sequence>MAHLPKPLRILCFGASLVEGYSSYGMRMTPYSKTMKRVLAAEIGYEFEFEVETNGVSGQQVTSGFRKRMEELYSSPNSIQSPYDWVVFLGGTNDIAFQKSPTDIFSEIRTITNLNLENGARVLMLTVPECGVKNKGLDQRRNDLNDLIKGDEREGVYILDLHALVPYHAMPAEERKEIWDDGLHFTPEGYERVGRLVAGRLIEILEGALDEDKKGVNSKGGKKGEEVPVEEEEEEEK</sequence>
<evidence type="ECO:0000313" key="4">
    <source>
        <dbReference type="Proteomes" id="UP000178912"/>
    </source>
</evidence>
<dbReference type="SUPFAM" id="SSF52266">
    <property type="entry name" value="SGNH hydrolase"/>
    <property type="match status" value="1"/>
</dbReference>
<dbReference type="EMBL" id="FJUX01000076">
    <property type="protein sequence ID" value="CZT05330.1"/>
    <property type="molecule type" value="Genomic_DNA"/>
</dbReference>
<feature type="region of interest" description="Disordered" evidence="1">
    <location>
        <begin position="212"/>
        <end position="237"/>
    </location>
</feature>
<evidence type="ECO:0000259" key="2">
    <source>
        <dbReference type="Pfam" id="PF13472"/>
    </source>
</evidence>
<evidence type="ECO:0000313" key="3">
    <source>
        <dbReference type="EMBL" id="CZT05330.1"/>
    </source>
</evidence>
<reference evidence="4" key="1">
    <citation type="submission" date="2016-03" db="EMBL/GenBank/DDBJ databases">
        <authorList>
            <person name="Guldener U."/>
        </authorList>
    </citation>
    <scope>NUCLEOTIDE SEQUENCE [LARGE SCALE GENOMIC DNA]</scope>
    <source>
        <strain evidence="4">04CH-RAC-A.6.1</strain>
    </source>
</reference>
<protein>
    <submittedName>
        <fullName evidence="3">Related to esterase</fullName>
    </submittedName>
</protein>
<dbReference type="CDD" id="cd00229">
    <property type="entry name" value="SGNH_hydrolase"/>
    <property type="match status" value="1"/>
</dbReference>
<feature type="domain" description="SGNH hydrolase-type esterase" evidence="2">
    <location>
        <begin position="12"/>
        <end position="192"/>
    </location>
</feature>
<dbReference type="OrthoDB" id="408760at2759"/>
<dbReference type="PANTHER" id="PTHR30383:SF19">
    <property type="entry name" value="FIBRONECTIN TYPE-III DOMAIN-CONTAINING PROTEIN"/>
    <property type="match status" value="1"/>
</dbReference>
<dbReference type="InterPro" id="IPR036514">
    <property type="entry name" value="SGNH_hydro_sf"/>
</dbReference>
<dbReference type="Proteomes" id="UP000178912">
    <property type="component" value="Unassembled WGS sequence"/>
</dbReference>
<keyword evidence="4" id="KW-1185">Reference proteome</keyword>
<dbReference type="Pfam" id="PF13472">
    <property type="entry name" value="Lipase_GDSL_2"/>
    <property type="match status" value="1"/>
</dbReference>
<proteinExistence type="predicted"/>
<evidence type="ECO:0000256" key="1">
    <source>
        <dbReference type="SAM" id="MobiDB-lite"/>
    </source>
</evidence>
<organism evidence="3 4">
    <name type="scientific">Rhynchosporium agropyri</name>
    <dbReference type="NCBI Taxonomy" id="914238"/>
    <lineage>
        <taxon>Eukaryota</taxon>
        <taxon>Fungi</taxon>
        <taxon>Dikarya</taxon>
        <taxon>Ascomycota</taxon>
        <taxon>Pezizomycotina</taxon>
        <taxon>Leotiomycetes</taxon>
        <taxon>Helotiales</taxon>
        <taxon>Ploettnerulaceae</taxon>
        <taxon>Rhynchosporium</taxon>
    </lineage>
</organism>
<gene>
    <name evidence="3" type="ORF">RAG0_11478</name>
</gene>
<dbReference type="GO" id="GO:0004622">
    <property type="term" value="F:phosphatidylcholine lysophospholipase activity"/>
    <property type="evidence" value="ECO:0007669"/>
    <property type="project" value="TreeGrafter"/>
</dbReference>
<feature type="compositionally biased region" description="Acidic residues" evidence="1">
    <location>
        <begin position="227"/>
        <end position="237"/>
    </location>
</feature>
<dbReference type="Gene3D" id="3.40.50.1110">
    <property type="entry name" value="SGNH hydrolase"/>
    <property type="match status" value="1"/>
</dbReference>